<dbReference type="InterPro" id="IPR009739">
    <property type="entry name" value="LprI-like_N"/>
</dbReference>
<evidence type="ECO:0000256" key="1">
    <source>
        <dbReference type="SAM" id="SignalP"/>
    </source>
</evidence>
<dbReference type="RefSeq" id="WP_186455742.1">
    <property type="nucleotide sequence ID" value="NZ_VITR01000006.1"/>
</dbReference>
<feature type="signal peptide" evidence="1">
    <location>
        <begin position="1"/>
        <end position="22"/>
    </location>
</feature>
<feature type="domain" description="Lysozyme inhibitor LprI-like N-terminal" evidence="2">
    <location>
        <begin position="32"/>
        <end position="89"/>
    </location>
</feature>
<dbReference type="PANTHER" id="PTHR37549:SF1">
    <property type="entry name" value="LIPOPROTEIN LPRI"/>
    <property type="match status" value="1"/>
</dbReference>
<proteinExistence type="predicted"/>
<sequence length="454" mass="47900">MSYLRRSLAILPLLLCASGAQAQATIGPSFNCADAKTVTEKAICADPTLAALDANIAQLYKQALAKAGPDAGAVRAEQRRWLAYRDQSCDKTSNPPLPEDWVRKETQDCLGKTLPFRRAALSVLADGTPFAPFCQRVAATLGAARMPDGAPPGDNLSDQAIKAGLVHATTDNQELTPVWNRRLAPYLNKITSGQIDLHRFGTPPAYMVLSTVGGSMSCQDFDWFKLNGPDAVAPLPPPEQAYESSYCLNAGALSTSATAGEISTGATGTAAFIVSENQITAATLRTRSLVNGAWTDSCEVAAEYRTTYEVTEGGCAADTALCAALKGQLAGWAAMVEKSGWSKDASKQGAHKTFPALPGVVAGGLPPTGTLELVPDMAQASWPLFVTEAPLLTWQGPGEPLTLRLSHATLGWREDTTYILGAWRSVGDTLKPVAGYVIALKRTGAPAVKVTPQP</sequence>
<keyword evidence="4" id="KW-1185">Reference proteome</keyword>
<dbReference type="EMBL" id="VITR01000006">
    <property type="protein sequence ID" value="TWB42446.1"/>
    <property type="molecule type" value="Genomic_DNA"/>
</dbReference>
<comment type="caution">
    <text evidence="3">The sequence shown here is derived from an EMBL/GenBank/DDBJ whole genome shotgun (WGS) entry which is preliminary data.</text>
</comment>
<evidence type="ECO:0000313" key="3">
    <source>
        <dbReference type="EMBL" id="TWB42446.1"/>
    </source>
</evidence>
<accession>A0A560H805</accession>
<reference evidence="3 4" key="1">
    <citation type="submission" date="2019-06" db="EMBL/GenBank/DDBJ databases">
        <title>Genomic Encyclopedia of Type Strains, Phase IV (KMG-V): Genome sequencing to study the core and pangenomes of soil and plant-associated prokaryotes.</title>
        <authorList>
            <person name="Whitman W."/>
        </authorList>
    </citation>
    <scope>NUCLEOTIDE SEQUENCE [LARGE SCALE GENOMIC DNA]</scope>
    <source>
        <strain evidence="3 4">BR 11622</strain>
    </source>
</reference>
<keyword evidence="1" id="KW-0732">Signal</keyword>
<protein>
    <submittedName>
        <fullName evidence="3">Uncharacterized protein DUF1311</fullName>
    </submittedName>
</protein>
<dbReference type="Proteomes" id="UP000315751">
    <property type="component" value="Unassembled WGS sequence"/>
</dbReference>
<evidence type="ECO:0000313" key="4">
    <source>
        <dbReference type="Proteomes" id="UP000315751"/>
    </source>
</evidence>
<organism evidence="3 4">
    <name type="scientific">Nitrospirillum amazonense</name>
    <dbReference type="NCBI Taxonomy" id="28077"/>
    <lineage>
        <taxon>Bacteria</taxon>
        <taxon>Pseudomonadati</taxon>
        <taxon>Pseudomonadota</taxon>
        <taxon>Alphaproteobacteria</taxon>
        <taxon>Rhodospirillales</taxon>
        <taxon>Azospirillaceae</taxon>
        <taxon>Nitrospirillum</taxon>
    </lineage>
</organism>
<name>A0A560H805_9PROT</name>
<feature type="chain" id="PRO_5022209063" evidence="1">
    <location>
        <begin position="23"/>
        <end position="454"/>
    </location>
</feature>
<dbReference type="InterPro" id="IPR052755">
    <property type="entry name" value="Lysozyme_Inhibitor_LprI"/>
</dbReference>
<evidence type="ECO:0000259" key="2">
    <source>
        <dbReference type="Pfam" id="PF07007"/>
    </source>
</evidence>
<dbReference type="Gene3D" id="1.20.1270.180">
    <property type="match status" value="1"/>
</dbReference>
<dbReference type="PANTHER" id="PTHR37549">
    <property type="entry name" value="LIPOPROTEIN LPRI"/>
    <property type="match status" value="1"/>
</dbReference>
<dbReference type="Pfam" id="PF07007">
    <property type="entry name" value="LprI"/>
    <property type="match status" value="1"/>
</dbReference>
<dbReference type="AlphaFoldDB" id="A0A560H805"/>
<dbReference type="GO" id="GO:0005576">
    <property type="term" value="C:extracellular region"/>
    <property type="evidence" value="ECO:0007669"/>
    <property type="project" value="TreeGrafter"/>
</dbReference>
<gene>
    <name evidence="3" type="ORF">FBZ90_10640</name>
</gene>